<name>A0A8J6N6G7_9BACT</name>
<feature type="signal peptide" evidence="1">
    <location>
        <begin position="1"/>
        <end position="24"/>
    </location>
</feature>
<dbReference type="AlphaFoldDB" id="A0A8J6N6G7"/>
<reference evidence="2 3" key="1">
    <citation type="submission" date="2020-08" db="EMBL/GenBank/DDBJ databases">
        <title>Bridging the membrane lipid divide: bacteria of the FCB group superphylum have the potential to synthesize archaeal ether lipids.</title>
        <authorList>
            <person name="Villanueva L."/>
            <person name="Von Meijenfeldt F.A.B."/>
            <person name="Westbye A.B."/>
            <person name="Yadav S."/>
            <person name="Hopmans E.C."/>
            <person name="Dutilh B.E."/>
            <person name="Sinninghe Damste J.S."/>
        </authorList>
    </citation>
    <scope>NUCLEOTIDE SEQUENCE [LARGE SCALE GENOMIC DNA]</scope>
    <source>
        <strain evidence="2">NIOZ-UU82</strain>
    </source>
</reference>
<feature type="non-terminal residue" evidence="2">
    <location>
        <position position="49"/>
    </location>
</feature>
<evidence type="ECO:0008006" key="4">
    <source>
        <dbReference type="Google" id="ProtNLM"/>
    </source>
</evidence>
<dbReference type="Proteomes" id="UP000603545">
    <property type="component" value="Unassembled WGS sequence"/>
</dbReference>
<proteinExistence type="predicted"/>
<gene>
    <name evidence="2" type="ORF">H8E80_08875</name>
</gene>
<feature type="chain" id="PRO_5035160042" description="Secreted protein" evidence="1">
    <location>
        <begin position="25"/>
        <end position="49"/>
    </location>
</feature>
<keyword evidence="1" id="KW-0732">Signal</keyword>
<sequence length="49" mass="5118">MKGKFLGFALGLALMVFMATYAFAHTPLCSCYDNGDGTITCEGGFSDGS</sequence>
<evidence type="ECO:0000313" key="3">
    <source>
        <dbReference type="Proteomes" id="UP000603545"/>
    </source>
</evidence>
<protein>
    <recommendedName>
        <fullName evidence="4">Secreted protein</fullName>
    </recommendedName>
</protein>
<accession>A0A8J6N6G7</accession>
<organism evidence="2 3">
    <name type="scientific">Candidatus Desulfaltia bathyphila</name>
    <dbReference type="NCBI Taxonomy" id="2841697"/>
    <lineage>
        <taxon>Bacteria</taxon>
        <taxon>Pseudomonadati</taxon>
        <taxon>Thermodesulfobacteriota</taxon>
        <taxon>Desulfobacteria</taxon>
        <taxon>Desulfobacterales</taxon>
        <taxon>Desulfobacterales incertae sedis</taxon>
        <taxon>Candidatus Desulfaltia</taxon>
    </lineage>
</organism>
<comment type="caution">
    <text evidence="2">The sequence shown here is derived from an EMBL/GenBank/DDBJ whole genome shotgun (WGS) entry which is preliminary data.</text>
</comment>
<evidence type="ECO:0000256" key="1">
    <source>
        <dbReference type="SAM" id="SignalP"/>
    </source>
</evidence>
<dbReference type="EMBL" id="JACNLL010000078">
    <property type="protein sequence ID" value="MBC8200135.1"/>
    <property type="molecule type" value="Genomic_DNA"/>
</dbReference>
<evidence type="ECO:0000313" key="2">
    <source>
        <dbReference type="EMBL" id="MBC8200135.1"/>
    </source>
</evidence>